<dbReference type="GO" id="GO:0005789">
    <property type="term" value="C:endoplasmic reticulum membrane"/>
    <property type="evidence" value="ECO:0007669"/>
    <property type="project" value="UniProtKB-SubCell"/>
</dbReference>
<feature type="region of interest" description="Disordered" evidence="2">
    <location>
        <begin position="151"/>
        <end position="176"/>
    </location>
</feature>
<comment type="similarity">
    <text evidence="1">Belongs to the PIGG/PIGN/PIGO family. PIGN subfamily.</text>
</comment>
<feature type="compositionally biased region" description="Polar residues" evidence="2">
    <location>
        <begin position="82"/>
        <end position="93"/>
    </location>
</feature>
<feature type="region of interest" description="Disordered" evidence="2">
    <location>
        <begin position="79"/>
        <end position="104"/>
    </location>
</feature>
<comment type="caution">
    <text evidence="3">The sequence shown here is derived from an EMBL/GenBank/DDBJ whole genome shotgun (WGS) entry which is preliminary data.</text>
</comment>
<protein>
    <recommendedName>
        <fullName evidence="1">GPI ethanolamine phosphate transferase 1</fullName>
        <ecNumber evidence="1">2.-.-.-</ecNumber>
    </recommendedName>
</protein>
<sequence length="461" mass="50236">LCSRFCPPLSSALNAPEHTPPVRREAHRPPAGRQAISPLLRISSPHRLSSLPPLSPDRASALHPRVVSVATRCCVSKEKRATSAQLTPPANHQRTARHRTAGAATTPQDCLVDVCTHYDRRLHPGTPLPPHLYMEHIRHLLPLATRARHDTAPGEHVDGRSVGGVEASAHRGSVTQRRGTATQLLVAYVDRAHEVGAITAARDPSAPPLGRAPFLRDVVTGRGSWGVSHTRVPTESRPGHVAIIAGLYEDVSAVTKGWLSCNVHINSGCGLAPLIVACVGWKMNPVNFDSVFNQSRHTWSFGSPDILPMFSHGASDPSRVETIGRALVSAVDRIRPSLPSPGKRSRVFRTDLIILKNLTIHTVFAMSVFRITTKDASRLDSWVFDKFAELFANATANSALSELLREEKVIFFLHLLGLDSAGHAHRPHSAEYLDNVRSVDAGIRGVTELMAKFYGDDRTAF</sequence>
<dbReference type="GO" id="GO:0051377">
    <property type="term" value="F:mannose-ethanolamine phosphotransferase activity"/>
    <property type="evidence" value="ECO:0007669"/>
    <property type="project" value="UniProtKB-UniRule"/>
</dbReference>
<dbReference type="Proteomes" id="UP000673691">
    <property type="component" value="Unassembled WGS sequence"/>
</dbReference>
<feature type="non-terminal residue" evidence="3">
    <location>
        <position position="461"/>
    </location>
</feature>
<dbReference type="InterPro" id="IPR037671">
    <property type="entry name" value="PIGN_N"/>
</dbReference>
<dbReference type="EMBL" id="JAEFCI010009919">
    <property type="protein sequence ID" value="KAG5457528.1"/>
    <property type="molecule type" value="Genomic_DNA"/>
</dbReference>
<dbReference type="EC" id="2.-.-.-" evidence="1"/>
<dbReference type="PANTHER" id="PTHR12250">
    <property type="entry name" value="PHOSPHATIDYLINOSITOL GLYCAN, CLASS N"/>
    <property type="match status" value="1"/>
</dbReference>
<dbReference type="SUPFAM" id="SSF53649">
    <property type="entry name" value="Alkaline phosphatase-like"/>
    <property type="match status" value="1"/>
</dbReference>
<keyword evidence="1" id="KW-0337">GPI-anchor biosynthesis</keyword>
<keyword evidence="4" id="KW-1185">Reference proteome</keyword>
<keyword evidence="1" id="KW-0256">Endoplasmic reticulum</keyword>
<dbReference type="PANTHER" id="PTHR12250:SF0">
    <property type="entry name" value="GPI ETHANOLAMINE PHOSPHATE TRANSFERASE 1"/>
    <property type="match status" value="1"/>
</dbReference>
<feature type="non-terminal residue" evidence="3">
    <location>
        <position position="1"/>
    </location>
</feature>
<accession>A0A8H7ZPZ1</accession>
<dbReference type="InterPro" id="IPR007070">
    <property type="entry name" value="GPI_EtnP_transferase_1"/>
</dbReference>
<name>A0A8H7ZPZ1_9FUNG</name>
<proteinExistence type="inferred from homology"/>
<organism evidence="3 4">
    <name type="scientific">Olpidium bornovanus</name>
    <dbReference type="NCBI Taxonomy" id="278681"/>
    <lineage>
        <taxon>Eukaryota</taxon>
        <taxon>Fungi</taxon>
        <taxon>Fungi incertae sedis</taxon>
        <taxon>Olpidiomycota</taxon>
        <taxon>Olpidiomycotina</taxon>
        <taxon>Olpidiomycetes</taxon>
        <taxon>Olpidiales</taxon>
        <taxon>Olpidiaceae</taxon>
        <taxon>Olpidium</taxon>
    </lineage>
</organism>
<dbReference type="CDD" id="cd16020">
    <property type="entry name" value="GPI_EPT_1"/>
    <property type="match status" value="1"/>
</dbReference>
<comment type="subcellular location">
    <subcellularLocation>
        <location evidence="1">Endoplasmic reticulum membrane</location>
        <topology evidence="1">Multi-pass membrane protein</topology>
    </subcellularLocation>
</comment>
<gene>
    <name evidence="3" type="ORF">BJ554DRAFT_2429</name>
</gene>
<reference evidence="3 4" key="1">
    <citation type="journal article" name="Sci. Rep.">
        <title>Genome-scale phylogenetic analyses confirm Olpidium as the closest living zoosporic fungus to the non-flagellated, terrestrial fungi.</title>
        <authorList>
            <person name="Chang Y."/>
            <person name="Rochon D."/>
            <person name="Sekimoto S."/>
            <person name="Wang Y."/>
            <person name="Chovatia M."/>
            <person name="Sandor L."/>
            <person name="Salamov A."/>
            <person name="Grigoriev I.V."/>
            <person name="Stajich J.E."/>
            <person name="Spatafora J.W."/>
        </authorList>
    </citation>
    <scope>NUCLEOTIDE SEQUENCE [LARGE SCALE GENOMIC DNA]</scope>
    <source>
        <strain evidence="3">S191</strain>
    </source>
</reference>
<keyword evidence="1" id="KW-0808">Transferase</keyword>
<dbReference type="AlphaFoldDB" id="A0A8H7ZPZ1"/>
<evidence type="ECO:0000313" key="4">
    <source>
        <dbReference type="Proteomes" id="UP000673691"/>
    </source>
</evidence>
<evidence type="ECO:0000313" key="3">
    <source>
        <dbReference type="EMBL" id="KAG5457528.1"/>
    </source>
</evidence>
<evidence type="ECO:0000256" key="2">
    <source>
        <dbReference type="SAM" id="MobiDB-lite"/>
    </source>
</evidence>
<dbReference type="InterPro" id="IPR017850">
    <property type="entry name" value="Alkaline_phosphatase_core_sf"/>
</dbReference>
<evidence type="ECO:0000256" key="1">
    <source>
        <dbReference type="RuleBase" id="RU367138"/>
    </source>
</evidence>
<dbReference type="OrthoDB" id="2748310at2759"/>
<dbReference type="Gene3D" id="3.40.720.10">
    <property type="entry name" value="Alkaline Phosphatase, subunit A"/>
    <property type="match status" value="1"/>
</dbReference>
<comment type="pathway">
    <text evidence="1">Glycolipid biosynthesis; glycosylphosphatidylinositol-anchor biosynthesis.</text>
</comment>
<dbReference type="UniPathway" id="UPA00196"/>
<dbReference type="GO" id="GO:0006506">
    <property type="term" value="P:GPI anchor biosynthetic process"/>
    <property type="evidence" value="ECO:0007669"/>
    <property type="project" value="UniProtKB-UniPathway"/>
</dbReference>
<comment type="function">
    <text evidence="1">Ethanolamine phosphate transferase involved in glycosylphosphatidylinositol-anchor biosynthesis. Transfers ethanolamine phosphate to the first alpha-1,4-linked mannose of the glycosylphosphatidylinositol precursor of GPI-anchor.</text>
</comment>